<evidence type="ECO:0000256" key="2">
    <source>
        <dbReference type="ARBA" id="ARBA00022723"/>
    </source>
</evidence>
<evidence type="ECO:0000313" key="13">
    <source>
        <dbReference type="EMBL" id="KAG5278577.1"/>
    </source>
</evidence>
<feature type="domain" description="C2H2-type" evidence="12">
    <location>
        <begin position="233"/>
        <end position="260"/>
    </location>
</feature>
<feature type="region of interest" description="Disordered" evidence="11">
    <location>
        <begin position="316"/>
        <end position="391"/>
    </location>
</feature>
<feature type="compositionally biased region" description="Basic and acidic residues" evidence="11">
    <location>
        <begin position="143"/>
        <end position="154"/>
    </location>
</feature>
<evidence type="ECO:0000256" key="5">
    <source>
        <dbReference type="ARBA" id="ARBA00022833"/>
    </source>
</evidence>
<reference evidence="13" key="1">
    <citation type="submission" date="2020-10" db="EMBL/GenBank/DDBJ databases">
        <title>Chromosome-scale genome assembly of the Allis shad, Alosa alosa.</title>
        <authorList>
            <person name="Margot Z."/>
            <person name="Christophe K."/>
            <person name="Cabau C."/>
            <person name="Louis A."/>
            <person name="Berthelot C."/>
            <person name="Parey E."/>
            <person name="Roest Crollius H."/>
            <person name="Montfort J."/>
            <person name="Robinson-Rechavi M."/>
            <person name="Bucao C."/>
            <person name="Bouchez O."/>
            <person name="Gislard M."/>
            <person name="Lluch J."/>
            <person name="Milhes M."/>
            <person name="Lampietro C."/>
            <person name="Lopez Roques C."/>
            <person name="Donnadieu C."/>
            <person name="Braasch I."/>
            <person name="Desvignes T."/>
            <person name="Postlethwait J."/>
            <person name="Bobe J."/>
            <person name="Guiguen Y."/>
        </authorList>
    </citation>
    <scope>NUCLEOTIDE SEQUENCE</scope>
    <source>
        <strain evidence="13">M-15738</strain>
        <tissue evidence="13">Blood</tissue>
    </source>
</reference>
<evidence type="ECO:0000313" key="14">
    <source>
        <dbReference type="Proteomes" id="UP000823561"/>
    </source>
</evidence>
<feature type="region of interest" description="Disordered" evidence="11">
    <location>
        <begin position="198"/>
        <end position="231"/>
    </location>
</feature>
<dbReference type="Gene3D" id="3.30.160.60">
    <property type="entry name" value="Classic Zinc Finger"/>
    <property type="match status" value="4"/>
</dbReference>
<keyword evidence="9" id="KW-0539">Nucleus</keyword>
<evidence type="ECO:0000256" key="1">
    <source>
        <dbReference type="ARBA" id="ARBA00004123"/>
    </source>
</evidence>
<feature type="region of interest" description="Disordered" evidence="11">
    <location>
        <begin position="77"/>
        <end position="99"/>
    </location>
</feature>
<gene>
    <name evidence="13" type="ORF">AALO_G00100470</name>
</gene>
<accession>A0AAV6GY39</accession>
<keyword evidence="6" id="KW-0805">Transcription regulation</keyword>
<evidence type="ECO:0000256" key="11">
    <source>
        <dbReference type="SAM" id="MobiDB-lite"/>
    </source>
</evidence>
<evidence type="ECO:0000256" key="6">
    <source>
        <dbReference type="ARBA" id="ARBA00023015"/>
    </source>
</evidence>
<dbReference type="GO" id="GO:0005634">
    <property type="term" value="C:nucleus"/>
    <property type="evidence" value="ECO:0007669"/>
    <property type="project" value="UniProtKB-SubCell"/>
</dbReference>
<dbReference type="AlphaFoldDB" id="A0AAV6GY39"/>
<dbReference type="InterPro" id="IPR013087">
    <property type="entry name" value="Znf_C2H2_type"/>
</dbReference>
<feature type="compositionally biased region" description="Basic residues" evidence="11">
    <location>
        <begin position="200"/>
        <end position="212"/>
    </location>
</feature>
<dbReference type="PANTHER" id="PTHR24381">
    <property type="entry name" value="ZINC FINGER PROTEIN"/>
    <property type="match status" value="1"/>
</dbReference>
<keyword evidence="5" id="KW-0862">Zinc</keyword>
<feature type="domain" description="C2H2-type" evidence="12">
    <location>
        <begin position="272"/>
        <end position="299"/>
    </location>
</feature>
<organism evidence="13 14">
    <name type="scientific">Alosa alosa</name>
    <name type="common">allis shad</name>
    <dbReference type="NCBI Taxonomy" id="278164"/>
    <lineage>
        <taxon>Eukaryota</taxon>
        <taxon>Metazoa</taxon>
        <taxon>Chordata</taxon>
        <taxon>Craniata</taxon>
        <taxon>Vertebrata</taxon>
        <taxon>Euteleostomi</taxon>
        <taxon>Actinopterygii</taxon>
        <taxon>Neopterygii</taxon>
        <taxon>Teleostei</taxon>
        <taxon>Clupei</taxon>
        <taxon>Clupeiformes</taxon>
        <taxon>Clupeoidei</taxon>
        <taxon>Clupeidae</taxon>
        <taxon>Alosa</taxon>
    </lineage>
</organism>
<proteinExistence type="predicted"/>
<feature type="compositionally biased region" description="Acidic residues" evidence="11">
    <location>
        <begin position="131"/>
        <end position="142"/>
    </location>
</feature>
<evidence type="ECO:0000256" key="10">
    <source>
        <dbReference type="PROSITE-ProRule" id="PRU00042"/>
    </source>
</evidence>
<dbReference type="FunFam" id="3.30.160.60:FF:000965">
    <property type="entry name" value="Neurotrophin receptor-interacting factor homolog"/>
    <property type="match status" value="1"/>
</dbReference>
<dbReference type="PROSITE" id="PS50157">
    <property type="entry name" value="ZINC_FINGER_C2H2_2"/>
    <property type="match status" value="4"/>
</dbReference>
<name>A0AAV6GY39_9TELE</name>
<dbReference type="FunFam" id="3.30.160.60:FF:000012">
    <property type="entry name" value="RB-associated KRAB zinc finger protein-like"/>
    <property type="match status" value="1"/>
</dbReference>
<dbReference type="SUPFAM" id="SSF57667">
    <property type="entry name" value="beta-beta-alpha zinc fingers"/>
    <property type="match status" value="2"/>
</dbReference>
<evidence type="ECO:0000256" key="9">
    <source>
        <dbReference type="ARBA" id="ARBA00023242"/>
    </source>
</evidence>
<keyword evidence="8" id="KW-0804">Transcription</keyword>
<keyword evidence="7" id="KW-0238">DNA-binding</keyword>
<keyword evidence="3" id="KW-0677">Repeat</keyword>
<dbReference type="InterPro" id="IPR036236">
    <property type="entry name" value="Znf_C2H2_sf"/>
</dbReference>
<dbReference type="GO" id="GO:0000981">
    <property type="term" value="F:DNA-binding transcription factor activity, RNA polymerase II-specific"/>
    <property type="evidence" value="ECO:0007669"/>
    <property type="project" value="TreeGrafter"/>
</dbReference>
<feature type="region of interest" description="Disordered" evidence="11">
    <location>
        <begin position="128"/>
        <end position="182"/>
    </location>
</feature>
<dbReference type="EMBL" id="JADWDJ010000007">
    <property type="protein sequence ID" value="KAG5278577.1"/>
    <property type="molecule type" value="Genomic_DNA"/>
</dbReference>
<feature type="region of interest" description="Disordered" evidence="11">
    <location>
        <begin position="252"/>
        <end position="272"/>
    </location>
</feature>
<dbReference type="FunFam" id="3.30.160.60:FF:000045">
    <property type="entry name" value="ZFP69 zinc finger protein B"/>
    <property type="match status" value="1"/>
</dbReference>
<keyword evidence="2" id="KW-0479">Metal-binding</keyword>
<protein>
    <recommendedName>
        <fullName evidence="12">C2H2-type domain-containing protein</fullName>
    </recommendedName>
</protein>
<feature type="domain" description="C2H2-type" evidence="12">
    <location>
        <begin position="185"/>
        <end position="212"/>
    </location>
</feature>
<feature type="compositionally biased region" description="Basic and acidic residues" evidence="11">
    <location>
        <begin position="360"/>
        <end position="373"/>
    </location>
</feature>
<dbReference type="GO" id="GO:0000977">
    <property type="term" value="F:RNA polymerase II transcription regulatory region sequence-specific DNA binding"/>
    <property type="evidence" value="ECO:0007669"/>
    <property type="project" value="TreeGrafter"/>
</dbReference>
<comment type="caution">
    <text evidence="13">The sequence shown here is derived from an EMBL/GenBank/DDBJ whole genome shotgun (WGS) entry which is preliminary data.</text>
</comment>
<dbReference type="PROSITE" id="PS00028">
    <property type="entry name" value="ZINC_FINGER_C2H2_1"/>
    <property type="match status" value="4"/>
</dbReference>
<evidence type="ECO:0000256" key="3">
    <source>
        <dbReference type="ARBA" id="ARBA00022737"/>
    </source>
</evidence>
<evidence type="ECO:0000256" key="7">
    <source>
        <dbReference type="ARBA" id="ARBA00023125"/>
    </source>
</evidence>
<feature type="domain" description="C2H2-type" evidence="12">
    <location>
        <begin position="300"/>
        <end position="327"/>
    </location>
</feature>
<keyword evidence="4 10" id="KW-0863">Zinc-finger</keyword>
<dbReference type="SMART" id="SM00355">
    <property type="entry name" value="ZnF_C2H2"/>
    <property type="match status" value="4"/>
</dbReference>
<evidence type="ECO:0000259" key="12">
    <source>
        <dbReference type="PROSITE" id="PS50157"/>
    </source>
</evidence>
<keyword evidence="14" id="KW-1185">Reference proteome</keyword>
<dbReference type="Proteomes" id="UP000823561">
    <property type="component" value="Chromosome 7"/>
</dbReference>
<dbReference type="GO" id="GO:0008270">
    <property type="term" value="F:zinc ion binding"/>
    <property type="evidence" value="ECO:0007669"/>
    <property type="project" value="UniProtKB-KW"/>
</dbReference>
<dbReference type="Pfam" id="PF00096">
    <property type="entry name" value="zf-C2H2"/>
    <property type="match status" value="4"/>
</dbReference>
<comment type="subcellular location">
    <subcellularLocation>
        <location evidence="1">Nucleus</location>
    </subcellularLocation>
</comment>
<sequence length="391" mass="44026">MSRPANTWRPFRRDKRKTNSQSLRALWDEIHCAEEQLFTATQTESRHFFSRACKLSAPTLQLSIMERVDRRTRFLSRISEAKPADPSGSVSNTDKSPQMRMVSVRLEDCSHKLGPNGVFIVQGPVHHAGVEDSDEDDDDDGDGRDSDYIPDSKRLQYCSRGRGRGSSSGKRTHKDQGTSASTRNYSCNRCRKTFSQLNHLKLHERTHTKRAFIKSPRESGGKGKTKSTPSTPYSCDLCSKTYSQLNHLKLHQRTHKGGQEKEKRKPSQTQSNKCDLCGKVFSSQAYISIHKRIHTGEKRYSCSVCGKAFTQASARTVHQRKHDKESSSLADVRPQQGRQKRSKQTVGGDDQQAQSAESLETPKDAETRGRVENGEECSLDNAVPQQEDVAQ</sequence>
<dbReference type="PANTHER" id="PTHR24381:SF455">
    <property type="entry name" value="RB-ASSOCIATED KRAB ZINC FINGER PROTEIN-RELATED"/>
    <property type="match status" value="1"/>
</dbReference>
<dbReference type="FunFam" id="3.30.160.60:FF:000688">
    <property type="entry name" value="zinc finger protein 197 isoform X1"/>
    <property type="match status" value="1"/>
</dbReference>
<evidence type="ECO:0000256" key="4">
    <source>
        <dbReference type="ARBA" id="ARBA00022771"/>
    </source>
</evidence>
<evidence type="ECO:0000256" key="8">
    <source>
        <dbReference type="ARBA" id="ARBA00023163"/>
    </source>
</evidence>